<dbReference type="RefSeq" id="WP_110842922.1">
    <property type="nucleotide sequence ID" value="NZ_QJVJ01000013.1"/>
</dbReference>
<evidence type="ECO:0000256" key="2">
    <source>
        <dbReference type="ARBA" id="ARBA00022676"/>
    </source>
</evidence>
<protein>
    <submittedName>
        <fullName evidence="9">Glycosyltransferase</fullName>
    </submittedName>
</protein>
<feature type="transmembrane region" description="Helical" evidence="7">
    <location>
        <begin position="269"/>
        <end position="297"/>
    </location>
</feature>
<dbReference type="SUPFAM" id="SSF53448">
    <property type="entry name" value="Nucleotide-diphospho-sugar transferases"/>
    <property type="match status" value="1"/>
</dbReference>
<evidence type="ECO:0000256" key="4">
    <source>
        <dbReference type="ARBA" id="ARBA00022692"/>
    </source>
</evidence>
<dbReference type="CDD" id="cd04187">
    <property type="entry name" value="DPM1_like_bac"/>
    <property type="match status" value="1"/>
</dbReference>
<dbReference type="InterPro" id="IPR001173">
    <property type="entry name" value="Glyco_trans_2-like"/>
</dbReference>
<evidence type="ECO:0000259" key="8">
    <source>
        <dbReference type="Pfam" id="PF00535"/>
    </source>
</evidence>
<evidence type="ECO:0000256" key="3">
    <source>
        <dbReference type="ARBA" id="ARBA00022679"/>
    </source>
</evidence>
<evidence type="ECO:0000313" key="9">
    <source>
        <dbReference type="EMBL" id="PYI51409.1"/>
    </source>
</evidence>
<keyword evidence="3 9" id="KW-0808">Transferase</keyword>
<comment type="caution">
    <text evidence="9">The sequence shown here is derived from an EMBL/GenBank/DDBJ whole genome shotgun (WGS) entry which is preliminary data.</text>
</comment>
<evidence type="ECO:0000256" key="7">
    <source>
        <dbReference type="SAM" id="Phobius"/>
    </source>
</evidence>
<dbReference type="PANTHER" id="PTHR48090:SF1">
    <property type="entry name" value="PROPHAGE BACTOPRENOL GLUCOSYL TRANSFERASE HOMOLOG"/>
    <property type="match status" value="1"/>
</dbReference>
<reference evidence="9 10" key="1">
    <citation type="submission" date="2018-05" db="EMBL/GenBank/DDBJ databases">
        <title>Paenibacillus flagellatus sp. nov., isolated from selenium mineral soil.</title>
        <authorList>
            <person name="Dai X."/>
        </authorList>
    </citation>
    <scope>NUCLEOTIDE SEQUENCE [LARGE SCALE GENOMIC DNA]</scope>
    <source>
        <strain evidence="9 10">DXL2</strain>
    </source>
</reference>
<dbReference type="OrthoDB" id="9807778at2"/>
<dbReference type="Pfam" id="PF00535">
    <property type="entry name" value="Glycos_transf_2"/>
    <property type="match status" value="1"/>
</dbReference>
<dbReference type="PANTHER" id="PTHR48090">
    <property type="entry name" value="UNDECAPRENYL-PHOSPHATE 4-DEOXY-4-FORMAMIDO-L-ARABINOSE TRANSFERASE-RELATED"/>
    <property type="match status" value="1"/>
</dbReference>
<keyword evidence="5 7" id="KW-1133">Transmembrane helix</keyword>
<keyword evidence="4 7" id="KW-0812">Transmembrane</keyword>
<name>A0A2V5JX44_9BACL</name>
<evidence type="ECO:0000256" key="5">
    <source>
        <dbReference type="ARBA" id="ARBA00022989"/>
    </source>
</evidence>
<feature type="transmembrane region" description="Helical" evidence="7">
    <location>
        <begin position="239"/>
        <end position="257"/>
    </location>
</feature>
<keyword evidence="2" id="KW-0328">Glycosyltransferase</keyword>
<dbReference type="AlphaFoldDB" id="A0A2V5JX44"/>
<comment type="subcellular location">
    <subcellularLocation>
        <location evidence="1">Membrane</location>
        <topology evidence="1">Multi-pass membrane protein</topology>
    </subcellularLocation>
</comment>
<evidence type="ECO:0000313" key="10">
    <source>
        <dbReference type="Proteomes" id="UP000247476"/>
    </source>
</evidence>
<proteinExistence type="predicted"/>
<dbReference type="GO" id="GO:0005886">
    <property type="term" value="C:plasma membrane"/>
    <property type="evidence" value="ECO:0007669"/>
    <property type="project" value="TreeGrafter"/>
</dbReference>
<evidence type="ECO:0000256" key="1">
    <source>
        <dbReference type="ARBA" id="ARBA00004141"/>
    </source>
</evidence>
<dbReference type="EMBL" id="QJVJ01000013">
    <property type="protein sequence ID" value="PYI51409.1"/>
    <property type="molecule type" value="Genomic_DNA"/>
</dbReference>
<sequence length="330" mass="36336">MPDGIANVELSVVIPAYNEEAQLSRTLQTVAYYAQEASPRYEIIVVDDGSSDGTWDVLLQCAGRLPRLKALRLSRNFGKETALCAGLESARGAAVIVMDADLQHPPELIPELVRVWRTDAKADIVEGVKRMRGDEPWTKRIGARLFYGTLTRLTGHRFEGATDFKLLDRKVIDAWRRLPERTTFFRGMVVWLGFRTVSVEFDVPPRSGGQTRWSFLGLAKLALNAIIAYSAVPLRIVGAVGLLFLFGAFVLGAQTLYRKLAGDAVTGFTTVILLLLVIGSAVMISLGTIGEYIAAIYNEVKGRPRYLIREQISCETEGNEVAAFVGRAAK</sequence>
<keyword evidence="6 7" id="KW-0472">Membrane</keyword>
<dbReference type="Gene3D" id="3.90.550.10">
    <property type="entry name" value="Spore Coat Polysaccharide Biosynthesis Protein SpsA, Chain A"/>
    <property type="match status" value="1"/>
</dbReference>
<feature type="domain" description="Glycosyltransferase 2-like" evidence="8">
    <location>
        <begin position="11"/>
        <end position="172"/>
    </location>
</feature>
<accession>A0A2V5JX44</accession>
<keyword evidence="10" id="KW-1185">Reference proteome</keyword>
<dbReference type="Proteomes" id="UP000247476">
    <property type="component" value="Unassembled WGS sequence"/>
</dbReference>
<evidence type="ECO:0000256" key="6">
    <source>
        <dbReference type="ARBA" id="ARBA00023136"/>
    </source>
</evidence>
<dbReference type="InterPro" id="IPR050256">
    <property type="entry name" value="Glycosyltransferase_2"/>
</dbReference>
<organism evidence="9 10">
    <name type="scientific">Paenibacillus flagellatus</name>
    <dbReference type="NCBI Taxonomy" id="2211139"/>
    <lineage>
        <taxon>Bacteria</taxon>
        <taxon>Bacillati</taxon>
        <taxon>Bacillota</taxon>
        <taxon>Bacilli</taxon>
        <taxon>Bacillales</taxon>
        <taxon>Paenibacillaceae</taxon>
        <taxon>Paenibacillus</taxon>
    </lineage>
</organism>
<gene>
    <name evidence="9" type="ORF">DLM86_25675</name>
</gene>
<dbReference type="GO" id="GO:0016757">
    <property type="term" value="F:glycosyltransferase activity"/>
    <property type="evidence" value="ECO:0007669"/>
    <property type="project" value="UniProtKB-KW"/>
</dbReference>
<dbReference type="InterPro" id="IPR029044">
    <property type="entry name" value="Nucleotide-diphossugar_trans"/>
</dbReference>